<dbReference type="InterPro" id="IPR049735">
    <property type="entry name" value="NovE/LmbU-like"/>
</dbReference>
<dbReference type="EMBL" id="JAERRI010000012">
    <property type="protein sequence ID" value="MBL1092288.1"/>
    <property type="molecule type" value="Genomic_DNA"/>
</dbReference>
<feature type="compositionally biased region" description="Low complexity" evidence="1">
    <location>
        <begin position="103"/>
        <end position="114"/>
    </location>
</feature>
<sequence>MGDHDASHPARFHHRRRPGHRRRIWNRPFRSVRRARGPPHLRRLWRRPRRLGLGPRSRPAHRTLLSVPGRAFSDGRPSHPDHRHGPAGARNPSGSQQPHRGEALSTSSAALGTAPRAGSGKEITGLPAVRPRQTTPDDAARGVFVTRVGLQIPAAVSYDTWKSAGRRISAVANSSAWCLGDWLIYGQWRYTDRYRRAVDAVGLDYQTLRNYAWVARRFEVSRRRDSLSFHHHAEVASLPSHEQDYWLNRAEELGWSRNQLRANVRAARKTGPSATRKTASVGIQLTPERIARYRAAAERSDSSLETWMVDRLDLAANNALGSYSG</sequence>
<feature type="region of interest" description="Disordered" evidence="1">
    <location>
        <begin position="51"/>
        <end position="135"/>
    </location>
</feature>
<proteinExistence type="predicted"/>
<protein>
    <submittedName>
        <fullName evidence="2">LmbU family transcriptional regulator</fullName>
    </submittedName>
</protein>
<name>A0ABS1MWX5_9ACTN</name>
<dbReference type="Proteomes" id="UP000629371">
    <property type="component" value="Unassembled WGS sequence"/>
</dbReference>
<accession>A0ABS1MWX5</accession>
<comment type="caution">
    <text evidence="2">The sequence shown here is derived from an EMBL/GenBank/DDBJ whole genome shotgun (WGS) entry which is preliminary data.</text>
</comment>
<dbReference type="NCBIfam" id="NF038070">
    <property type="entry name" value="LmbU_fam_TF"/>
    <property type="match status" value="1"/>
</dbReference>
<evidence type="ECO:0000313" key="3">
    <source>
        <dbReference type="Proteomes" id="UP000629371"/>
    </source>
</evidence>
<reference evidence="2 3" key="1">
    <citation type="submission" date="2021-01" db="EMBL/GenBank/DDBJ databases">
        <title>WGS of actinomycetes isolated from Thailand.</title>
        <authorList>
            <person name="Thawai C."/>
        </authorList>
    </citation>
    <scope>NUCLEOTIDE SEQUENCE [LARGE SCALE GENOMIC DNA]</scope>
    <source>
        <strain evidence="2 3">CH9-7</strain>
    </source>
</reference>
<organism evidence="2 3">
    <name type="scientific">Streptomyces siderophoricus</name>
    <dbReference type="NCBI Taxonomy" id="2802281"/>
    <lineage>
        <taxon>Bacteria</taxon>
        <taxon>Bacillati</taxon>
        <taxon>Actinomycetota</taxon>
        <taxon>Actinomycetes</taxon>
        <taxon>Kitasatosporales</taxon>
        <taxon>Streptomycetaceae</taxon>
        <taxon>Streptomyces</taxon>
    </lineage>
</organism>
<evidence type="ECO:0000256" key="1">
    <source>
        <dbReference type="SAM" id="MobiDB-lite"/>
    </source>
</evidence>
<evidence type="ECO:0000313" key="2">
    <source>
        <dbReference type="EMBL" id="MBL1092288.1"/>
    </source>
</evidence>
<keyword evidence="3" id="KW-1185">Reference proteome</keyword>
<gene>
    <name evidence="2" type="ORF">JK360_23335</name>
</gene>